<dbReference type="SMART" id="SM00487">
    <property type="entry name" value="DEXDc"/>
    <property type="match status" value="1"/>
</dbReference>
<dbReference type="PANTHER" id="PTHR12706">
    <property type="entry name" value="STRAWBERRY NOTCH-RELATED"/>
    <property type="match status" value="1"/>
</dbReference>
<keyword evidence="5" id="KW-1185">Reference proteome</keyword>
<dbReference type="PANTHER" id="PTHR12706:SF30">
    <property type="entry name" value="PROTEIN STRAWBERRY NOTCH-RELATED"/>
    <property type="match status" value="1"/>
</dbReference>
<dbReference type="PROSITE" id="PS51192">
    <property type="entry name" value="HELICASE_ATP_BIND_1"/>
    <property type="match status" value="1"/>
</dbReference>
<dbReference type="Pfam" id="PF13871">
    <property type="entry name" value="Helicase_C_4"/>
    <property type="match status" value="1"/>
</dbReference>
<dbReference type="InterPro" id="IPR039187">
    <property type="entry name" value="SNO_AAA"/>
</dbReference>
<dbReference type="Pfam" id="PF13872">
    <property type="entry name" value="AAA_34"/>
    <property type="match status" value="1"/>
</dbReference>
<dbReference type="EMBL" id="JASVDS010000008">
    <property type="protein sequence ID" value="MDL5034291.1"/>
    <property type="molecule type" value="Genomic_DNA"/>
</dbReference>
<dbReference type="Proteomes" id="UP001238603">
    <property type="component" value="Unassembled WGS sequence"/>
</dbReference>
<dbReference type="SUPFAM" id="SSF52540">
    <property type="entry name" value="P-loop containing nucleoside triphosphate hydrolases"/>
    <property type="match status" value="2"/>
</dbReference>
<feature type="region of interest" description="Disordered" evidence="2">
    <location>
        <begin position="1927"/>
        <end position="1976"/>
    </location>
</feature>
<evidence type="ECO:0000313" key="5">
    <source>
        <dbReference type="Proteomes" id="UP001238603"/>
    </source>
</evidence>
<sequence length="1976" mass="215253">MSKWIDLNDRTTGGKLKVASIDGGTYLFIVGMSNQSPRWQAAVDKLGFVSGGNGKFLIRRAQPGERTNARQFHPVWPNAALVEMRPEDFYLDLSKAKKQRTQASEEERQLSNETAGAIRLGRNLDGDVVYEGSLGRFIWRDRHGATYESPSLRPEMVLRADGDESLDRCADGFVASMVIGEVQHSEDFDRFVRAVNSMPLEGAARPGQAALDKAHAAVEAAVVRQLARDYETAQDAYGESVRLYEYLPPYAGSRRGAGVMPQPLSIIAQRLLGDTSGQTVTVPNAYDGAAFAFLAPDTTVRAYRGDKDLSSKAVGFRPAKVEWLDAFSPAREMGTQALFFNADPVRGSDGLRVDYRDALNTLRALAENGRAVLVLAGDDPQFPGELSRESRRFVETLASTYTIEAAFETNSALTQRVGSQNTLRVYAVRNRPPAERFEAAQLPVLHSWDEIKAAVDEALVQAKVKEAEAQSVDIERAAKINLFQSPYIAFSRVSESRTMVPKNLQAPLQAALADVEAVHGPVDTFVEREMGFGENTLGSRLSAEQVDALALLISRMKRGRAGILADETGIGKGRTLGSLATWASKQGRPVVFITDRANLFSDLARDLRDIGEWGRFRPLITNADGRIVDSIGDAGVLAEGTKQERMREILENNTPLAELDANIVFSTYSQISGEASEKSQWIKNQLADALLIVDEAHIAAGSDSTIARQVAEMTSLAWNVVYSSATWAKSAKNLHIYARAFPETVNVGSLTETMKRGGDGFAEVFSSMLARDGALVRREHDLSRLEFVLEADVGNMARNREVADKVATIMGAISYAAGDLSKLMIRLSQTSIDALKAARGVRSQHQRANIFSSSFAAGSMLYQVQRRMNVALNADNAVRLALADLEQDIKPVIVFDDTGESYLRRVLEDHQVYGPDGKLTRPDFIRMPNLRDLMRKVLEDVETVKVTEVTLEEVDAAESVGINLARQHTGDDEDEAEGIQDGLAMTEAADGVDVDAAVALARRAAGGAGTGAHGNGREVGSAGGDGDEAADEAPAAAAKSRRRKRVRRVKFSSMPDIPAQDREAFDTGMTELRKLIEDLPELPLSVADYIHNQLRAAGVRTGEISGRTFMLTTAESTVPTEGGAPPAPGEMLYRVSVRPKSKGFVNSTVRAFNSGELDVVLLNRSGATGLSLHASPRFIDKRRRSLIEIQTPENPNERVQLFGRVNRFDQVSFPKIVVGSTCIPGELRQLMMQNKKLAEMSANVRSSRETHTVIKDVVDLLNPLGREVCKQFFIDNPQFATRMGLPMARIEDGSLDAANAFSQRVSLLRVSEQEHLYELVTGMFDEAVMKAELLGENPLKPKEMDIRAKSLSRRVVMGLDHGGLGSAFDGPVFARQLEYEETLAPLTWSELAQRIAAARKNLVDTGRARQIGTVLDELRTPIIDVGDLAAKTTLQLDALARTALVATSFTSTAEAMASDKPNPVRRGMTRKLWIEQNLRKLVPGARIGLPVNDERMQGIQIPGVIVDLIPPPEKKESQLAMWKVLVAQPGDEHPVAHSLSSLMEGVILVEDSTGQRAISKTVVGHDMLMAERSGSDDILRRAFDQSIRGKKVRHAAMLTGNMYMASEFAAQSKIGHGVIYTDDRGLRQRGILLNRQFSAASLRHMPVRVWTRRAIEELILELAGMKPDQIQVLDGQEFPGACEVNKNVGSGYLMHMSFHGAWSYASNAGTNFDTIVVTPGQGLVLLPGKESGKRMAFLIRAAQKRIRERELESLAASGQAPQAGPTVVVADGEEQGADGGVAQAAAPAVPIAAGPVHRGLRGRRLKPKPPEDPNHVAITQPGAKRGLAPILLKATTPGTMRRAINVLIEGVGLQLFVSPHIQLGERARQIVRDDLVSRIREEIGDDPARLLKLEEQLQRLDSSTHFEELEELAEDGEQEQPLLFREDGSIYEPGQAGEAAEQPPLDDVLAEVHGTDAAAEGGDGAAGGQEGPRLAA</sequence>
<organism evidence="4 5">
    <name type="scientific">Roseateles subflavus</name>
    <dbReference type="NCBI Taxonomy" id="3053353"/>
    <lineage>
        <taxon>Bacteria</taxon>
        <taxon>Pseudomonadati</taxon>
        <taxon>Pseudomonadota</taxon>
        <taxon>Betaproteobacteria</taxon>
        <taxon>Burkholderiales</taxon>
        <taxon>Sphaerotilaceae</taxon>
        <taxon>Roseateles</taxon>
    </lineage>
</organism>
<evidence type="ECO:0000256" key="2">
    <source>
        <dbReference type="SAM" id="MobiDB-lite"/>
    </source>
</evidence>
<proteinExistence type="inferred from homology"/>
<dbReference type="InterPro" id="IPR026937">
    <property type="entry name" value="SBNO_Helicase_C_dom"/>
</dbReference>
<feature type="compositionally biased region" description="Gly residues" evidence="2">
    <location>
        <begin position="1961"/>
        <end position="1970"/>
    </location>
</feature>
<dbReference type="Gene3D" id="3.40.50.300">
    <property type="entry name" value="P-loop containing nucleotide triphosphate hydrolases"/>
    <property type="match status" value="1"/>
</dbReference>
<evidence type="ECO:0000259" key="3">
    <source>
        <dbReference type="PROSITE" id="PS51192"/>
    </source>
</evidence>
<comment type="similarity">
    <text evidence="1">Belongs to the SBNO family.</text>
</comment>
<evidence type="ECO:0000313" key="4">
    <source>
        <dbReference type="EMBL" id="MDL5034291.1"/>
    </source>
</evidence>
<dbReference type="RefSeq" id="WP_285984367.1">
    <property type="nucleotide sequence ID" value="NZ_JASVDS010000008.1"/>
</dbReference>
<accession>A0ABT7LN34</accession>
<evidence type="ECO:0000256" key="1">
    <source>
        <dbReference type="ARBA" id="ARBA00006992"/>
    </source>
</evidence>
<dbReference type="InterPro" id="IPR026741">
    <property type="entry name" value="SNO"/>
</dbReference>
<reference evidence="4 5" key="1">
    <citation type="submission" date="2023-06" db="EMBL/GenBank/DDBJ databases">
        <title>Pelomonas sp. APW6 16S ribosomal RNA gene genome sequencing and assembly.</title>
        <authorList>
            <person name="Woo H."/>
        </authorList>
    </citation>
    <scope>NUCLEOTIDE SEQUENCE [LARGE SCALE GENOMIC DNA]</scope>
    <source>
        <strain evidence="4 5">APW6</strain>
    </source>
</reference>
<name>A0ABT7LN34_9BURK</name>
<dbReference type="InterPro" id="IPR014001">
    <property type="entry name" value="Helicase_ATP-bd"/>
</dbReference>
<feature type="domain" description="Helicase ATP-binding" evidence="3">
    <location>
        <begin position="553"/>
        <end position="745"/>
    </location>
</feature>
<dbReference type="InterPro" id="IPR027417">
    <property type="entry name" value="P-loop_NTPase"/>
</dbReference>
<comment type="caution">
    <text evidence="4">The sequence shown here is derived from an EMBL/GenBank/DDBJ whole genome shotgun (WGS) entry which is preliminary data.</text>
</comment>
<feature type="compositionally biased region" description="Basic residues" evidence="2">
    <location>
        <begin position="1039"/>
        <end position="1049"/>
    </location>
</feature>
<gene>
    <name evidence="4" type="ORF">QRD43_20485</name>
</gene>
<feature type="region of interest" description="Disordered" evidence="2">
    <location>
        <begin position="1006"/>
        <end position="1049"/>
    </location>
</feature>
<protein>
    <submittedName>
        <fullName evidence="4">Strawberry notch family protein</fullName>
    </submittedName>
</protein>